<comment type="similarity">
    <text evidence="2">Belongs to the NAD(P)-dependent epimerase/dehydratase family. Dihydroflavonol-4-reductase subfamily.</text>
</comment>
<evidence type="ECO:0000313" key="5">
    <source>
        <dbReference type="Proteomes" id="UP001310594"/>
    </source>
</evidence>
<reference evidence="4" key="1">
    <citation type="submission" date="2023-08" db="EMBL/GenBank/DDBJ databases">
        <title>Black Yeasts Isolated from many extreme environments.</title>
        <authorList>
            <person name="Coleine C."/>
            <person name="Stajich J.E."/>
            <person name="Selbmann L."/>
        </authorList>
    </citation>
    <scope>NUCLEOTIDE SEQUENCE</scope>
    <source>
        <strain evidence="4">CCFEE 5810</strain>
    </source>
</reference>
<dbReference type="Pfam" id="PF01370">
    <property type="entry name" value="Epimerase"/>
    <property type="match status" value="1"/>
</dbReference>
<dbReference type="InterPro" id="IPR050425">
    <property type="entry name" value="NAD(P)_dehydrat-like"/>
</dbReference>
<evidence type="ECO:0000259" key="3">
    <source>
        <dbReference type="Pfam" id="PF01370"/>
    </source>
</evidence>
<name>A0AAN7VVG4_9PEZI</name>
<protein>
    <recommendedName>
        <fullName evidence="3">NAD-dependent epimerase/dehydratase domain-containing protein</fullName>
    </recommendedName>
</protein>
<accession>A0AAN7VVG4</accession>
<gene>
    <name evidence="4" type="ORF">LTR97_012587</name>
</gene>
<evidence type="ECO:0000313" key="4">
    <source>
        <dbReference type="EMBL" id="KAK5689828.1"/>
    </source>
</evidence>
<evidence type="ECO:0000256" key="2">
    <source>
        <dbReference type="ARBA" id="ARBA00023445"/>
    </source>
</evidence>
<proteinExistence type="inferred from homology"/>
<dbReference type="Gene3D" id="3.40.50.720">
    <property type="entry name" value="NAD(P)-binding Rossmann-like Domain"/>
    <property type="match status" value="1"/>
</dbReference>
<comment type="caution">
    <text evidence="4">The sequence shown here is derived from an EMBL/GenBank/DDBJ whole genome shotgun (WGS) entry which is preliminary data.</text>
</comment>
<dbReference type="InterPro" id="IPR036291">
    <property type="entry name" value="NAD(P)-bd_dom_sf"/>
</dbReference>
<keyword evidence="1" id="KW-0560">Oxidoreductase</keyword>
<feature type="domain" description="NAD-dependent epimerase/dehydratase" evidence="3">
    <location>
        <begin position="7"/>
        <end position="257"/>
    </location>
</feature>
<dbReference type="GO" id="GO:0016616">
    <property type="term" value="F:oxidoreductase activity, acting on the CH-OH group of donors, NAD or NADP as acceptor"/>
    <property type="evidence" value="ECO:0007669"/>
    <property type="project" value="TreeGrafter"/>
</dbReference>
<dbReference type="AlphaFoldDB" id="A0AAN7VVG4"/>
<dbReference type="EMBL" id="JAVRQU010000028">
    <property type="protein sequence ID" value="KAK5689828.1"/>
    <property type="molecule type" value="Genomic_DNA"/>
</dbReference>
<dbReference type="Proteomes" id="UP001310594">
    <property type="component" value="Unassembled WGS sequence"/>
</dbReference>
<dbReference type="InterPro" id="IPR001509">
    <property type="entry name" value="Epimerase_deHydtase"/>
</dbReference>
<dbReference type="PANTHER" id="PTHR10366:SF564">
    <property type="entry name" value="STEROL-4-ALPHA-CARBOXYLATE 3-DEHYDROGENASE, DECARBOXYLATING"/>
    <property type="match status" value="1"/>
</dbReference>
<dbReference type="PANTHER" id="PTHR10366">
    <property type="entry name" value="NAD DEPENDENT EPIMERASE/DEHYDRATASE"/>
    <property type="match status" value="1"/>
</dbReference>
<evidence type="ECO:0000256" key="1">
    <source>
        <dbReference type="ARBA" id="ARBA00023002"/>
    </source>
</evidence>
<dbReference type="SUPFAM" id="SSF51735">
    <property type="entry name" value="NAD(P)-binding Rossmann-fold domains"/>
    <property type="match status" value="1"/>
</dbReference>
<sequence length="347" mass="36792">MPADEIVLFTGATGHVGFATLRSLIDHGYTVRAVVRNDAKAELVRKQPTLKAKPGQLTFVTIPDFTVPGSFESAVRGVTYIVHVASPIPDSVGADDDFELSLVKPAVQGTLNVLSAAKKTDTVKRVVITSSVVATVPVPLLLGQQSTEVFGPEYRGPAIPAPYNNMAIVAYIASKVAALTAAEDFVKSEKPDFDVIHIHPSYVEGRDDLTTTVAGFQSGTNKLIVDLVTGTKSADPRTSTAVHVEDVALAHVKALNLSVPGNQSFLLNTGGFEWNDAVGIAKELFPQAFEKGLLSDEGSCATSNGCLIDATTTATVLGLEVRGFREMVQSVVGHYVEVLEKEKSSSL</sequence>
<organism evidence="4 5">
    <name type="scientific">Elasticomyces elasticus</name>
    <dbReference type="NCBI Taxonomy" id="574655"/>
    <lineage>
        <taxon>Eukaryota</taxon>
        <taxon>Fungi</taxon>
        <taxon>Dikarya</taxon>
        <taxon>Ascomycota</taxon>
        <taxon>Pezizomycotina</taxon>
        <taxon>Dothideomycetes</taxon>
        <taxon>Dothideomycetidae</taxon>
        <taxon>Mycosphaerellales</taxon>
        <taxon>Teratosphaeriaceae</taxon>
        <taxon>Elasticomyces</taxon>
    </lineage>
</organism>